<protein>
    <submittedName>
        <fullName evidence="1">Uncharacterized protein</fullName>
    </submittedName>
</protein>
<gene>
    <name evidence="1" type="ORF">SAMN05421731_101661</name>
</gene>
<dbReference type="RefSeq" id="WP_097077889.1">
    <property type="nucleotide sequence ID" value="NZ_BAABHT010000020.1"/>
</dbReference>
<keyword evidence="2" id="KW-1185">Reference proteome</keyword>
<dbReference type="EMBL" id="OANT01000001">
    <property type="protein sequence ID" value="SNX43619.1"/>
    <property type="molecule type" value="Genomic_DNA"/>
</dbReference>
<accession>A0A240E5Y1</accession>
<reference evidence="2" key="1">
    <citation type="submission" date="2016-09" db="EMBL/GenBank/DDBJ databases">
        <authorList>
            <person name="Varghese N."/>
            <person name="Submissions S."/>
        </authorList>
    </citation>
    <scope>NUCLEOTIDE SEQUENCE [LARGE SCALE GENOMIC DNA]</scope>
    <source>
        <strain evidence="2">ANC 4466</strain>
    </source>
</reference>
<dbReference type="Proteomes" id="UP000219042">
    <property type="component" value="Unassembled WGS sequence"/>
</dbReference>
<dbReference type="AlphaFoldDB" id="A0A240E5Y1"/>
<name>A0A240E5Y1_9GAMM</name>
<sequence>MAIQFVKILVNRDTYQKLQQITQALNRGEKTPLAKPLGQVFTKLTCEVLDQAFGALAKSQENSDDVQAQETAKVLRQIDKHLQKYMPWSISLLSNIRLQAVANYMLDQFHCDDPQQIYLQYALTPALASRVQQNYERLMQNDSLAVVPVFDDLIEVIDTGVTAHIRTPKTILKFNYVVDKTLTGIIDLVTSLGYKRIEKVARHLSLSQAQQYARHFNSFIQ</sequence>
<organism evidence="1 2">
    <name type="scientific">Acinetobacter puyangensis</name>
    <dbReference type="NCBI Taxonomy" id="1096779"/>
    <lineage>
        <taxon>Bacteria</taxon>
        <taxon>Pseudomonadati</taxon>
        <taxon>Pseudomonadota</taxon>
        <taxon>Gammaproteobacteria</taxon>
        <taxon>Moraxellales</taxon>
        <taxon>Moraxellaceae</taxon>
        <taxon>Acinetobacter</taxon>
    </lineage>
</organism>
<evidence type="ECO:0000313" key="1">
    <source>
        <dbReference type="EMBL" id="SNX43619.1"/>
    </source>
</evidence>
<proteinExistence type="predicted"/>
<dbReference type="OrthoDB" id="9127034at2"/>
<evidence type="ECO:0000313" key="2">
    <source>
        <dbReference type="Proteomes" id="UP000219042"/>
    </source>
</evidence>